<dbReference type="CDD" id="cd02440">
    <property type="entry name" value="AdoMet_MTases"/>
    <property type="match status" value="1"/>
</dbReference>
<evidence type="ECO:0000259" key="7">
    <source>
        <dbReference type="Pfam" id="PF17827"/>
    </source>
</evidence>
<dbReference type="AlphaFoldDB" id="A0A4Z0YEH1"/>
<evidence type="ECO:0000256" key="5">
    <source>
        <dbReference type="HAMAP-Rule" id="MF_02126"/>
    </source>
</evidence>
<dbReference type="Pfam" id="PF05175">
    <property type="entry name" value="MTS"/>
    <property type="match status" value="1"/>
</dbReference>
<evidence type="ECO:0000313" key="9">
    <source>
        <dbReference type="Proteomes" id="UP000297714"/>
    </source>
</evidence>
<dbReference type="GO" id="GO:0003676">
    <property type="term" value="F:nucleic acid binding"/>
    <property type="evidence" value="ECO:0007669"/>
    <property type="project" value="InterPro"/>
</dbReference>
<proteinExistence type="inferred from homology"/>
<keyword evidence="1 5" id="KW-0489">Methyltransferase</keyword>
<keyword evidence="9" id="KW-1185">Reference proteome</keyword>
<dbReference type="HAMAP" id="MF_02126">
    <property type="entry name" value="RF_methyltr_PrmC"/>
    <property type="match status" value="1"/>
</dbReference>
<dbReference type="GO" id="GO:0032259">
    <property type="term" value="P:methylation"/>
    <property type="evidence" value="ECO:0007669"/>
    <property type="project" value="UniProtKB-KW"/>
</dbReference>
<protein>
    <recommendedName>
        <fullName evidence="5">Release factor glutamine methyltransferase</fullName>
        <shortName evidence="5">RF MTase</shortName>
        <ecNumber evidence="5">2.1.1.297</ecNumber>
    </recommendedName>
    <alternativeName>
        <fullName evidence="5">N5-glutamine methyltransferase PrmC</fullName>
    </alternativeName>
    <alternativeName>
        <fullName evidence="5">Protein-(glutamine-N5) MTase PrmC</fullName>
    </alternativeName>
    <alternativeName>
        <fullName evidence="5">Protein-glutamine N-methyltransferase PrmC</fullName>
    </alternativeName>
</protein>
<gene>
    <name evidence="5 8" type="primary">prmC</name>
    <name evidence="8" type="ORF">CAGA_06690</name>
</gene>
<dbReference type="PANTHER" id="PTHR18895">
    <property type="entry name" value="HEMK METHYLTRANSFERASE"/>
    <property type="match status" value="1"/>
</dbReference>
<comment type="similarity">
    <text evidence="5">Belongs to the protein N5-glutamine methyltransferase family. PrmC subfamily.</text>
</comment>
<dbReference type="EC" id="2.1.1.297" evidence="5"/>
<feature type="binding site" evidence="5">
    <location>
        <position position="186"/>
    </location>
    <ligand>
        <name>S-adenosyl-L-methionine</name>
        <dbReference type="ChEBI" id="CHEBI:59789"/>
    </ligand>
</feature>
<sequence length="281" mass="30695">MGETYRKGKSRLAAAGNESPAFDAACLFQKVFGYNRQQLAVHEREPAQDAKAGEYAALVGERAQGRPLQYILGKWPFMELELLVGEGVLIPREETELLVRTAAELLKRKNNPSILDLCSGTGAVALGLAYFYPKARICAVELYDGAFSYLQKNIRNTGLHNVTPLRMDVLHPGAEEFPEWDGIVSNPPYVTTAEMETLQEEVKHEPHTALDGGADGLLFYRAIAKLWLPKLKPGGIAAVEVGDGQAEEVAALFQDAGLGEIRVEKDFNGIARVVGGIWGKD</sequence>
<name>A0A4Z0YEH1_9FIRM</name>
<evidence type="ECO:0000259" key="6">
    <source>
        <dbReference type="Pfam" id="PF05175"/>
    </source>
</evidence>
<dbReference type="Gene3D" id="1.10.8.10">
    <property type="entry name" value="DNA helicase RuvA subunit, C-terminal domain"/>
    <property type="match status" value="1"/>
</dbReference>
<evidence type="ECO:0000256" key="3">
    <source>
        <dbReference type="ARBA" id="ARBA00022691"/>
    </source>
</evidence>
<evidence type="ECO:0000313" key="8">
    <source>
        <dbReference type="EMBL" id="TGJ77300.1"/>
    </source>
</evidence>
<feature type="binding site" evidence="5">
    <location>
        <position position="141"/>
    </location>
    <ligand>
        <name>S-adenosyl-L-methionine</name>
        <dbReference type="ChEBI" id="CHEBI:59789"/>
    </ligand>
</feature>
<feature type="binding site" evidence="5">
    <location>
        <begin position="186"/>
        <end position="189"/>
    </location>
    <ligand>
        <name>substrate</name>
    </ligand>
</feature>
<dbReference type="InterPro" id="IPR004556">
    <property type="entry name" value="HemK-like"/>
</dbReference>
<keyword evidence="2 5" id="KW-0808">Transferase</keyword>
<accession>A0A4Z0YEH1</accession>
<dbReference type="NCBIfam" id="TIGR00536">
    <property type="entry name" value="hemK_fam"/>
    <property type="match status" value="1"/>
</dbReference>
<reference evidence="8 9" key="1">
    <citation type="submission" date="2019-04" db="EMBL/GenBank/DDBJ databases">
        <authorList>
            <person name="Poehlein A."/>
            <person name="Bengelsdorf F.R."/>
            <person name="Duerre P."/>
            <person name="Daniel R."/>
        </authorList>
    </citation>
    <scope>NUCLEOTIDE SEQUENCE [LARGE SCALE GENOMIC DNA]</scope>
    <source>
        <strain evidence="8 9">BS-1</strain>
    </source>
</reference>
<dbReference type="Proteomes" id="UP000297714">
    <property type="component" value="Unassembled WGS sequence"/>
</dbReference>
<dbReference type="Pfam" id="PF17827">
    <property type="entry name" value="PrmC_N"/>
    <property type="match status" value="1"/>
</dbReference>
<feature type="domain" description="Release factor glutamine methyltransferase N-terminal" evidence="7">
    <location>
        <begin position="4"/>
        <end position="73"/>
    </location>
</feature>
<evidence type="ECO:0000256" key="2">
    <source>
        <dbReference type="ARBA" id="ARBA00022679"/>
    </source>
</evidence>
<dbReference type="SUPFAM" id="SSF53335">
    <property type="entry name" value="S-adenosyl-L-methionine-dependent methyltransferases"/>
    <property type="match status" value="1"/>
</dbReference>
<evidence type="ECO:0000256" key="4">
    <source>
        <dbReference type="ARBA" id="ARBA00048391"/>
    </source>
</evidence>
<comment type="caution">
    <text evidence="8">The sequence shown here is derived from an EMBL/GenBank/DDBJ whole genome shotgun (WGS) entry which is preliminary data.</text>
</comment>
<dbReference type="PANTHER" id="PTHR18895:SF74">
    <property type="entry name" value="MTRF1L RELEASE FACTOR GLUTAMINE METHYLTRANSFERASE"/>
    <property type="match status" value="1"/>
</dbReference>
<comment type="catalytic activity">
    <reaction evidence="4 5">
        <text>L-glutaminyl-[peptide chain release factor] + S-adenosyl-L-methionine = N(5)-methyl-L-glutaminyl-[peptide chain release factor] + S-adenosyl-L-homocysteine + H(+)</text>
        <dbReference type="Rhea" id="RHEA:42896"/>
        <dbReference type="Rhea" id="RHEA-COMP:10271"/>
        <dbReference type="Rhea" id="RHEA-COMP:10272"/>
        <dbReference type="ChEBI" id="CHEBI:15378"/>
        <dbReference type="ChEBI" id="CHEBI:30011"/>
        <dbReference type="ChEBI" id="CHEBI:57856"/>
        <dbReference type="ChEBI" id="CHEBI:59789"/>
        <dbReference type="ChEBI" id="CHEBI:61891"/>
        <dbReference type="EC" id="2.1.1.297"/>
    </reaction>
</comment>
<dbReference type="Gene3D" id="3.40.50.150">
    <property type="entry name" value="Vaccinia Virus protein VP39"/>
    <property type="match status" value="1"/>
</dbReference>
<dbReference type="NCBIfam" id="TIGR03534">
    <property type="entry name" value="RF_mod_PrmC"/>
    <property type="match status" value="1"/>
</dbReference>
<dbReference type="RefSeq" id="WP_243112927.1">
    <property type="nucleotide sequence ID" value="NZ_SRMQ01000002.1"/>
</dbReference>
<dbReference type="GO" id="GO:0102559">
    <property type="term" value="F:peptide chain release factor N(5)-glutamine methyltransferase activity"/>
    <property type="evidence" value="ECO:0007669"/>
    <property type="project" value="UniProtKB-EC"/>
</dbReference>
<comment type="caution">
    <text evidence="5">Lacks conserved residue(s) required for the propagation of feature annotation.</text>
</comment>
<keyword evidence="3 5" id="KW-0949">S-adenosyl-L-methionine</keyword>
<dbReference type="InterPro" id="IPR040758">
    <property type="entry name" value="PrmC_N"/>
</dbReference>
<dbReference type="InterPro" id="IPR007848">
    <property type="entry name" value="Small_mtfrase_dom"/>
</dbReference>
<dbReference type="InterPro" id="IPR002052">
    <property type="entry name" value="DNA_methylase_N6_adenine_CS"/>
</dbReference>
<dbReference type="InterPro" id="IPR050320">
    <property type="entry name" value="N5-glutamine_MTase"/>
</dbReference>
<dbReference type="InterPro" id="IPR029063">
    <property type="entry name" value="SAM-dependent_MTases_sf"/>
</dbReference>
<feature type="domain" description="Methyltransferase small" evidence="6">
    <location>
        <begin position="104"/>
        <end position="196"/>
    </location>
</feature>
<dbReference type="InterPro" id="IPR019874">
    <property type="entry name" value="RF_methyltr_PrmC"/>
</dbReference>
<dbReference type="EMBL" id="SRMQ01000002">
    <property type="protein sequence ID" value="TGJ77300.1"/>
    <property type="molecule type" value="Genomic_DNA"/>
</dbReference>
<comment type="function">
    <text evidence="5">Methylates the class 1 translation termination release factors RF1/PrfA and RF2/PrfB on the glutamine residue of the universally conserved GGQ motif.</text>
</comment>
<organism evidence="8 9">
    <name type="scientific">Caproiciproducens galactitolivorans</name>
    <dbReference type="NCBI Taxonomy" id="642589"/>
    <lineage>
        <taxon>Bacteria</taxon>
        <taxon>Bacillati</taxon>
        <taxon>Bacillota</taxon>
        <taxon>Clostridia</taxon>
        <taxon>Eubacteriales</taxon>
        <taxon>Acutalibacteraceae</taxon>
        <taxon>Caproiciproducens</taxon>
    </lineage>
</organism>
<dbReference type="PROSITE" id="PS00092">
    <property type="entry name" value="N6_MTASE"/>
    <property type="match status" value="1"/>
</dbReference>
<evidence type="ECO:0000256" key="1">
    <source>
        <dbReference type="ARBA" id="ARBA00022603"/>
    </source>
</evidence>